<accession>T1GU76</accession>
<keyword evidence="3" id="KW-1185">Reference proteome</keyword>
<name>T1GU76_MEGSC</name>
<sequence>MTKTPLKCGLIEFNEYEQFVLFCSICQKSFEVPEFFFSHVLETHIYQKSPKPQEKVYKTYSRSKYKDLFIGNIVFEESNLKDSDDFLNFEEEKHYYLYQYNSKDPFYKNYEICNIKEIIEPKMGKHNLLGFGSIEKWESYIHSIEKVPENISQNLRIESTEHRNSSEENKDLEDFEFDIDLSGIPNPIQILEIKDEYLPSLNDDLLFKDASNKIPDIAS</sequence>
<dbReference type="PROSITE" id="PS00028">
    <property type="entry name" value="ZINC_FINGER_C2H2_1"/>
    <property type="match status" value="1"/>
</dbReference>
<dbReference type="Proteomes" id="UP000015102">
    <property type="component" value="Unassembled WGS sequence"/>
</dbReference>
<dbReference type="EMBL" id="CAQQ02073153">
    <property type="status" value="NOT_ANNOTATED_CDS"/>
    <property type="molecule type" value="Genomic_DNA"/>
</dbReference>
<dbReference type="HOGENOM" id="CLU_1264372_0_0_1"/>
<dbReference type="InterPro" id="IPR013087">
    <property type="entry name" value="Znf_C2H2_type"/>
</dbReference>
<feature type="domain" description="C2H2-type" evidence="1">
    <location>
        <begin position="23"/>
        <end position="44"/>
    </location>
</feature>
<dbReference type="AlphaFoldDB" id="T1GU76"/>
<organism evidence="2 3">
    <name type="scientific">Megaselia scalaris</name>
    <name type="common">Humpbacked fly</name>
    <name type="synonym">Phora scalaris</name>
    <dbReference type="NCBI Taxonomy" id="36166"/>
    <lineage>
        <taxon>Eukaryota</taxon>
        <taxon>Metazoa</taxon>
        <taxon>Ecdysozoa</taxon>
        <taxon>Arthropoda</taxon>
        <taxon>Hexapoda</taxon>
        <taxon>Insecta</taxon>
        <taxon>Pterygota</taxon>
        <taxon>Neoptera</taxon>
        <taxon>Endopterygota</taxon>
        <taxon>Diptera</taxon>
        <taxon>Brachycera</taxon>
        <taxon>Muscomorpha</taxon>
        <taxon>Platypezoidea</taxon>
        <taxon>Phoridae</taxon>
        <taxon>Megaseliini</taxon>
        <taxon>Megaselia</taxon>
    </lineage>
</organism>
<evidence type="ECO:0000313" key="2">
    <source>
        <dbReference type="EnsemblMetazoa" id="MESCA007284-PA"/>
    </source>
</evidence>
<dbReference type="EnsemblMetazoa" id="MESCA007284-RA">
    <property type="protein sequence ID" value="MESCA007284-PA"/>
    <property type="gene ID" value="MESCA007284"/>
</dbReference>
<reference evidence="3" key="1">
    <citation type="submission" date="2013-02" db="EMBL/GenBank/DDBJ databases">
        <authorList>
            <person name="Hughes D."/>
        </authorList>
    </citation>
    <scope>NUCLEOTIDE SEQUENCE</scope>
    <source>
        <strain>Durham</strain>
        <strain evidence="3">NC isolate 2 -- Noor lab</strain>
    </source>
</reference>
<evidence type="ECO:0000259" key="1">
    <source>
        <dbReference type="PROSITE" id="PS00028"/>
    </source>
</evidence>
<proteinExistence type="predicted"/>
<protein>
    <recommendedName>
        <fullName evidence="1">C2H2-type domain-containing protein</fullName>
    </recommendedName>
</protein>
<evidence type="ECO:0000313" key="3">
    <source>
        <dbReference type="Proteomes" id="UP000015102"/>
    </source>
</evidence>
<reference evidence="2" key="2">
    <citation type="submission" date="2015-06" db="UniProtKB">
        <authorList>
            <consortium name="EnsemblMetazoa"/>
        </authorList>
    </citation>
    <scope>IDENTIFICATION</scope>
</reference>